<organism evidence="1 2">
    <name type="scientific">Artemisia annua</name>
    <name type="common">Sweet wormwood</name>
    <dbReference type="NCBI Taxonomy" id="35608"/>
    <lineage>
        <taxon>Eukaryota</taxon>
        <taxon>Viridiplantae</taxon>
        <taxon>Streptophyta</taxon>
        <taxon>Embryophyta</taxon>
        <taxon>Tracheophyta</taxon>
        <taxon>Spermatophyta</taxon>
        <taxon>Magnoliopsida</taxon>
        <taxon>eudicotyledons</taxon>
        <taxon>Gunneridae</taxon>
        <taxon>Pentapetalae</taxon>
        <taxon>asterids</taxon>
        <taxon>campanulids</taxon>
        <taxon>Asterales</taxon>
        <taxon>Asteraceae</taxon>
        <taxon>Asteroideae</taxon>
        <taxon>Anthemideae</taxon>
        <taxon>Artemisiinae</taxon>
        <taxon>Artemisia</taxon>
    </lineage>
</organism>
<evidence type="ECO:0000313" key="1">
    <source>
        <dbReference type="EMBL" id="PWA35854.1"/>
    </source>
</evidence>
<dbReference type="OrthoDB" id="1834790at2759"/>
<keyword evidence="1" id="KW-0548">Nucleotidyltransferase</keyword>
<reference evidence="1 2" key="1">
    <citation type="journal article" date="2018" name="Mol. Plant">
        <title>The genome of Artemisia annua provides insight into the evolution of Asteraceae family and artemisinin biosynthesis.</title>
        <authorList>
            <person name="Shen Q."/>
            <person name="Zhang L."/>
            <person name="Liao Z."/>
            <person name="Wang S."/>
            <person name="Yan T."/>
            <person name="Shi P."/>
            <person name="Liu M."/>
            <person name="Fu X."/>
            <person name="Pan Q."/>
            <person name="Wang Y."/>
            <person name="Lv Z."/>
            <person name="Lu X."/>
            <person name="Zhang F."/>
            <person name="Jiang W."/>
            <person name="Ma Y."/>
            <person name="Chen M."/>
            <person name="Hao X."/>
            <person name="Li L."/>
            <person name="Tang Y."/>
            <person name="Lv G."/>
            <person name="Zhou Y."/>
            <person name="Sun X."/>
            <person name="Brodelius P.E."/>
            <person name="Rose J.K.C."/>
            <person name="Tang K."/>
        </authorList>
    </citation>
    <scope>NUCLEOTIDE SEQUENCE [LARGE SCALE GENOMIC DNA]</scope>
    <source>
        <strain evidence="2">cv. Huhao1</strain>
        <tissue evidence="1">Leaf</tissue>
    </source>
</reference>
<protein>
    <submittedName>
        <fullName evidence="1">Reverse transcriptase zinc-binding domain-containing protein</fullName>
    </submittedName>
</protein>
<proteinExistence type="predicted"/>
<keyword evidence="1" id="KW-0808">Transferase</keyword>
<keyword evidence="2" id="KW-1185">Reference proteome</keyword>
<dbReference type="EMBL" id="PKPP01019228">
    <property type="protein sequence ID" value="PWA35854.1"/>
    <property type="molecule type" value="Genomic_DNA"/>
</dbReference>
<comment type="caution">
    <text evidence="1">The sequence shown here is derived from an EMBL/GenBank/DDBJ whole genome shotgun (WGS) entry which is preliminary data.</text>
</comment>
<dbReference type="GO" id="GO:0003964">
    <property type="term" value="F:RNA-directed DNA polymerase activity"/>
    <property type="evidence" value="ECO:0007669"/>
    <property type="project" value="UniProtKB-KW"/>
</dbReference>
<sequence>MGPKVGGFRCLNGAEWASLRADTWAQKGEGFGAEIAAKRGDDVQSGEHKSQVLHHLGPFSDSRIGHHNLNIVRAMKSLGCTVLHRGKQTMSKGNSVWNVFGKLVFAATVYHIWQERNLRIFNHGPRSVDKLVCNIYEAVRLKLMSLSIKHSRNSVKALAMWKIPKLDKQTE</sequence>
<dbReference type="AlphaFoldDB" id="A0A2U1KGD6"/>
<keyword evidence="1" id="KW-0695">RNA-directed DNA polymerase</keyword>
<gene>
    <name evidence="1" type="ORF">CTI12_AA605210</name>
</gene>
<accession>A0A2U1KGD6</accession>
<evidence type="ECO:0000313" key="2">
    <source>
        <dbReference type="Proteomes" id="UP000245207"/>
    </source>
</evidence>
<name>A0A2U1KGD6_ARTAN</name>
<dbReference type="Proteomes" id="UP000245207">
    <property type="component" value="Unassembled WGS sequence"/>
</dbReference>